<feature type="region of interest" description="Disordered" evidence="1">
    <location>
        <begin position="34"/>
        <end position="65"/>
    </location>
</feature>
<dbReference type="GeneID" id="92043057"/>
<accession>A0ABR1WPN4</accession>
<protein>
    <submittedName>
        <fullName evidence="2">Uncharacterized protein</fullName>
    </submittedName>
</protein>
<feature type="compositionally biased region" description="Low complexity" evidence="1">
    <location>
        <begin position="149"/>
        <end position="162"/>
    </location>
</feature>
<gene>
    <name evidence="2" type="ORF">PG997_005682</name>
</gene>
<reference evidence="2 3" key="1">
    <citation type="submission" date="2023-01" db="EMBL/GenBank/DDBJ databases">
        <title>Analysis of 21 Apiospora genomes using comparative genomics revels a genus with tremendous synthesis potential of carbohydrate active enzymes and secondary metabolites.</title>
        <authorList>
            <person name="Sorensen T."/>
        </authorList>
    </citation>
    <scope>NUCLEOTIDE SEQUENCE [LARGE SCALE GENOMIC DNA]</scope>
    <source>
        <strain evidence="2 3">CBS 114990</strain>
    </source>
</reference>
<keyword evidence="3" id="KW-1185">Reference proteome</keyword>
<feature type="compositionally biased region" description="Basic and acidic residues" evidence="1">
    <location>
        <begin position="130"/>
        <end position="147"/>
    </location>
</feature>
<organism evidence="2 3">
    <name type="scientific">Apiospora hydei</name>
    <dbReference type="NCBI Taxonomy" id="1337664"/>
    <lineage>
        <taxon>Eukaryota</taxon>
        <taxon>Fungi</taxon>
        <taxon>Dikarya</taxon>
        <taxon>Ascomycota</taxon>
        <taxon>Pezizomycotina</taxon>
        <taxon>Sordariomycetes</taxon>
        <taxon>Xylariomycetidae</taxon>
        <taxon>Amphisphaeriales</taxon>
        <taxon>Apiosporaceae</taxon>
        <taxon>Apiospora</taxon>
    </lineage>
</organism>
<evidence type="ECO:0000313" key="3">
    <source>
        <dbReference type="Proteomes" id="UP001433268"/>
    </source>
</evidence>
<feature type="region of interest" description="Disordered" evidence="1">
    <location>
        <begin position="94"/>
        <end position="162"/>
    </location>
</feature>
<dbReference type="EMBL" id="JAQQWN010000005">
    <property type="protein sequence ID" value="KAK8084411.1"/>
    <property type="molecule type" value="Genomic_DNA"/>
</dbReference>
<name>A0ABR1WPN4_9PEZI</name>
<evidence type="ECO:0000256" key="1">
    <source>
        <dbReference type="SAM" id="MobiDB-lite"/>
    </source>
</evidence>
<evidence type="ECO:0000313" key="2">
    <source>
        <dbReference type="EMBL" id="KAK8084411.1"/>
    </source>
</evidence>
<sequence>MVPARPEAREAVAGYGRGWAGSWCRSLRLSVSRGGQSADAFARRQGNREGEPPRVRPYSQTGEDVDETRVITLRASVWYCLPESSLVTLIRVEKTEESEEEAIAPLPRIPRRKKKKERVCPQQSDEEEDKKEFPDPQKPKIRLDENSKSGLRSLLQGLGRNE</sequence>
<dbReference type="Proteomes" id="UP001433268">
    <property type="component" value="Unassembled WGS sequence"/>
</dbReference>
<dbReference type="RefSeq" id="XP_066668920.1">
    <property type="nucleotide sequence ID" value="XM_066809997.1"/>
</dbReference>
<proteinExistence type="predicted"/>
<comment type="caution">
    <text evidence="2">The sequence shown here is derived from an EMBL/GenBank/DDBJ whole genome shotgun (WGS) entry which is preliminary data.</text>
</comment>